<feature type="compositionally biased region" description="Low complexity" evidence="1">
    <location>
        <begin position="401"/>
        <end position="411"/>
    </location>
</feature>
<sequence length="586" mass="64829">MGTRKKKTPKARQSPNPYPGQELTQQEFLEQIRMNRAQREGQEYHPLPKKHKGPRHPTIPAFDPALPPAAFPSMSARNEPIPTGSREGHLRRVMEDSERRLRGLRPLPRESYHPGPLSMMPGQVSAALFEEPARTSSTDNSAFDARNRAVGDLSAGLGAHETSSSQVQNDNLDAGSDTADHKSHEIPQVKDVGSPEIEISSVAEHRNSRPKWGDLVRSIRMEILDNILSKESWENTVRKLGLSRKQAKRAAAHLDQFHEVMQVETQHVEQELKRQLHFMMTHSLPITKQGYMLSALNTWDDDVLDMQEKGLFICSMGDLRAAWRFLEARGLPRDLAGRWSNGVKVIDTPGGGTRPKKRVRWSYPLASEEVDRDDETASSTSSASSNMPPIDESVPVINVRTQSQTSSQAQQKGRSMARCQAHISESNDSQSQMPCSARLGKALGENGTSKSCLGQCVSGQGSSTPSQNDASELRVQNGFIVVSGQGPPHPRFFTARDITEGIWQSQLEKRYQELADASAKACTAFLVGSEEDDERDTPCNDSEEEGDENLDQLLADIHQFDAQLQGILDAQPNVESGDGAEPDHEV</sequence>
<keyword evidence="3" id="KW-1185">Reference proteome</keyword>
<dbReference type="OrthoDB" id="5378502at2759"/>
<name>A0A8J8VXB6_9EURO</name>
<reference evidence="2" key="1">
    <citation type="journal article" date="2020" name="Front. Microbiol.">
        <title>Gene regulatory networks of Penicillium echinulatum 2HH and Penicillium oxalicum 114-2 inferred by a computational biology approach.</title>
        <authorList>
            <person name="Lenz A.R."/>
            <person name="Galan-Vasquez E."/>
            <person name="Balbinot E."/>
            <person name="De Abreu F.P."/>
            <person name="De Oliveira N.S."/>
            <person name="Da Rosa L.O."/>
            <person name="De Avila E Silva S."/>
            <person name="Camassola M."/>
            <person name="Dillon A.J.P."/>
            <person name="Perez-Rueda E."/>
        </authorList>
    </citation>
    <scope>NUCLEOTIDE SEQUENCE</scope>
    <source>
        <strain evidence="2">S1M29</strain>
    </source>
</reference>
<feature type="compositionally biased region" description="Basic and acidic residues" evidence="1">
    <location>
        <begin position="86"/>
        <end position="112"/>
    </location>
</feature>
<feature type="compositionally biased region" description="Basic residues" evidence="1">
    <location>
        <begin position="1"/>
        <end position="10"/>
    </location>
</feature>
<proteinExistence type="predicted"/>
<feature type="region of interest" description="Disordered" evidence="1">
    <location>
        <begin position="159"/>
        <end position="184"/>
    </location>
</feature>
<evidence type="ECO:0000313" key="2">
    <source>
        <dbReference type="EMBL" id="KAF7713161.1"/>
    </source>
</evidence>
<feature type="region of interest" description="Disordered" evidence="1">
    <location>
        <begin position="529"/>
        <end position="548"/>
    </location>
</feature>
<feature type="region of interest" description="Disordered" evidence="1">
    <location>
        <begin position="1"/>
        <end position="117"/>
    </location>
</feature>
<organism evidence="2 3">
    <name type="scientific">Penicillium ucsense</name>
    <dbReference type="NCBI Taxonomy" id="2839758"/>
    <lineage>
        <taxon>Eukaryota</taxon>
        <taxon>Fungi</taxon>
        <taxon>Dikarya</taxon>
        <taxon>Ascomycota</taxon>
        <taxon>Pezizomycotina</taxon>
        <taxon>Eurotiomycetes</taxon>
        <taxon>Eurotiomycetidae</taxon>
        <taxon>Eurotiales</taxon>
        <taxon>Aspergillaceae</taxon>
        <taxon>Penicillium</taxon>
    </lineage>
</organism>
<gene>
    <name evidence="2" type="ORF">PECM_001574</name>
</gene>
<feature type="compositionally biased region" description="Polar residues" evidence="1">
    <location>
        <begin position="161"/>
        <end position="171"/>
    </location>
</feature>
<dbReference type="EMBL" id="WIWV01000131">
    <property type="protein sequence ID" value="KAF7713161.1"/>
    <property type="molecule type" value="Genomic_DNA"/>
</dbReference>
<protein>
    <submittedName>
        <fullName evidence="2">Uncharacterized protein</fullName>
    </submittedName>
</protein>
<evidence type="ECO:0000313" key="3">
    <source>
        <dbReference type="Proteomes" id="UP000631181"/>
    </source>
</evidence>
<feature type="compositionally biased region" description="Polar residues" evidence="1">
    <location>
        <begin position="423"/>
        <end position="434"/>
    </location>
</feature>
<feature type="region of interest" description="Disordered" evidence="1">
    <location>
        <begin position="346"/>
        <end position="435"/>
    </location>
</feature>
<dbReference type="AlphaFoldDB" id="A0A8J8VXB6"/>
<comment type="caution">
    <text evidence="2">The sequence shown here is derived from an EMBL/GenBank/DDBJ whole genome shotgun (WGS) entry which is preliminary data.</text>
</comment>
<dbReference type="Proteomes" id="UP000631181">
    <property type="component" value="Unassembled WGS sequence"/>
</dbReference>
<evidence type="ECO:0000256" key="1">
    <source>
        <dbReference type="SAM" id="MobiDB-lite"/>
    </source>
</evidence>
<accession>A0A8J8VXB6</accession>